<dbReference type="GO" id="GO:0043565">
    <property type="term" value="F:sequence-specific DNA binding"/>
    <property type="evidence" value="ECO:0007669"/>
    <property type="project" value="TreeGrafter"/>
</dbReference>
<dbReference type="Pfam" id="PF03466">
    <property type="entry name" value="LysR_substrate"/>
    <property type="match status" value="1"/>
</dbReference>
<comment type="similarity">
    <text evidence="1">Belongs to the LysR transcriptional regulatory family.</text>
</comment>
<evidence type="ECO:0000256" key="1">
    <source>
        <dbReference type="ARBA" id="ARBA00009437"/>
    </source>
</evidence>
<dbReference type="PROSITE" id="PS50931">
    <property type="entry name" value="HTH_LYSR"/>
    <property type="match status" value="1"/>
</dbReference>
<evidence type="ECO:0000256" key="2">
    <source>
        <dbReference type="ARBA" id="ARBA00023015"/>
    </source>
</evidence>
<name>A0A4Y8MW73_9BURK</name>
<keyword evidence="3" id="KW-0238">DNA-binding</keyword>
<dbReference type="InterPro" id="IPR000847">
    <property type="entry name" value="LysR_HTH_N"/>
</dbReference>
<comment type="caution">
    <text evidence="6">The sequence shown here is derived from an EMBL/GenBank/DDBJ whole genome shotgun (WGS) entry which is preliminary data.</text>
</comment>
<dbReference type="AlphaFoldDB" id="A0A4Y8MW73"/>
<dbReference type="InterPro" id="IPR036388">
    <property type="entry name" value="WH-like_DNA-bd_sf"/>
</dbReference>
<dbReference type="SUPFAM" id="SSF53850">
    <property type="entry name" value="Periplasmic binding protein-like II"/>
    <property type="match status" value="1"/>
</dbReference>
<dbReference type="Proteomes" id="UP000297385">
    <property type="component" value="Unassembled WGS sequence"/>
</dbReference>
<dbReference type="SUPFAM" id="SSF46785">
    <property type="entry name" value="Winged helix' DNA-binding domain"/>
    <property type="match status" value="1"/>
</dbReference>
<organism evidence="6 7">
    <name type="scientific">Paraburkholderia dipogonis</name>
    <dbReference type="NCBI Taxonomy" id="1211383"/>
    <lineage>
        <taxon>Bacteria</taxon>
        <taxon>Pseudomonadati</taxon>
        <taxon>Pseudomonadota</taxon>
        <taxon>Betaproteobacteria</taxon>
        <taxon>Burkholderiales</taxon>
        <taxon>Burkholderiaceae</taxon>
        <taxon>Paraburkholderia</taxon>
    </lineage>
</organism>
<evidence type="ECO:0000256" key="4">
    <source>
        <dbReference type="ARBA" id="ARBA00023163"/>
    </source>
</evidence>
<dbReference type="Gene3D" id="3.40.190.290">
    <property type="match status" value="1"/>
</dbReference>
<gene>
    <name evidence="6" type="ORF">E2553_34225</name>
</gene>
<dbReference type="EMBL" id="SNVI01000002">
    <property type="protein sequence ID" value="TFE41709.1"/>
    <property type="molecule type" value="Genomic_DNA"/>
</dbReference>
<keyword evidence="2" id="KW-0805">Transcription regulation</keyword>
<dbReference type="InterPro" id="IPR058163">
    <property type="entry name" value="LysR-type_TF_proteobact-type"/>
</dbReference>
<dbReference type="Gene3D" id="1.10.10.10">
    <property type="entry name" value="Winged helix-like DNA-binding domain superfamily/Winged helix DNA-binding domain"/>
    <property type="match status" value="1"/>
</dbReference>
<dbReference type="PANTHER" id="PTHR30537">
    <property type="entry name" value="HTH-TYPE TRANSCRIPTIONAL REGULATOR"/>
    <property type="match status" value="1"/>
</dbReference>
<dbReference type="GO" id="GO:0003700">
    <property type="term" value="F:DNA-binding transcription factor activity"/>
    <property type="evidence" value="ECO:0007669"/>
    <property type="project" value="InterPro"/>
</dbReference>
<dbReference type="GO" id="GO:0006351">
    <property type="term" value="P:DNA-templated transcription"/>
    <property type="evidence" value="ECO:0007669"/>
    <property type="project" value="TreeGrafter"/>
</dbReference>
<feature type="domain" description="HTH lysR-type" evidence="5">
    <location>
        <begin position="1"/>
        <end position="59"/>
    </location>
</feature>
<evidence type="ECO:0000313" key="7">
    <source>
        <dbReference type="Proteomes" id="UP000297385"/>
    </source>
</evidence>
<dbReference type="InterPro" id="IPR036390">
    <property type="entry name" value="WH_DNA-bd_sf"/>
</dbReference>
<evidence type="ECO:0000256" key="3">
    <source>
        <dbReference type="ARBA" id="ARBA00023125"/>
    </source>
</evidence>
<evidence type="ECO:0000259" key="5">
    <source>
        <dbReference type="PROSITE" id="PS50931"/>
    </source>
</evidence>
<proteinExistence type="inferred from homology"/>
<dbReference type="FunFam" id="1.10.10.10:FF:000001">
    <property type="entry name" value="LysR family transcriptional regulator"/>
    <property type="match status" value="1"/>
</dbReference>
<evidence type="ECO:0000313" key="6">
    <source>
        <dbReference type="EMBL" id="TFE41709.1"/>
    </source>
</evidence>
<accession>A0A4Y8MW73</accession>
<protein>
    <submittedName>
        <fullName evidence="6">LysR family transcriptional regulator</fullName>
    </submittedName>
</protein>
<keyword evidence="4" id="KW-0804">Transcription</keyword>
<dbReference type="Pfam" id="PF00126">
    <property type="entry name" value="HTH_1"/>
    <property type="match status" value="1"/>
</dbReference>
<dbReference type="GeneID" id="97308718"/>
<reference evidence="6 7" key="1">
    <citation type="submission" date="2019-03" db="EMBL/GenBank/DDBJ databases">
        <title>Complete Genome Sequence of Paraburkholderia dipogonis ICMP 19430T, a Nitrogen-fixing Symbiont of the South African Invasive Legume Dipogon lignosus in New Zealand.</title>
        <authorList>
            <person name="De Meyer S.E."/>
        </authorList>
    </citation>
    <scope>NUCLEOTIDE SEQUENCE [LARGE SCALE GENOMIC DNA]</scope>
    <source>
        <strain evidence="6 7">ICMP 19430</strain>
    </source>
</reference>
<dbReference type="RefSeq" id="WP_134464979.1">
    <property type="nucleotide sequence ID" value="NZ_JBHMFL010000081.1"/>
</dbReference>
<dbReference type="CDD" id="cd08472">
    <property type="entry name" value="PBP2_CrgA_like_3"/>
    <property type="match status" value="1"/>
</dbReference>
<sequence>MDHLQAMKVFARVAQLGSFTKAAEQMQLPRPTVSNAIQYLESHLRVRLLQRTTRRVALTPEGAAYHERCVQVLADIDDAEALFADVAAGPRGAVRVDLPERLALHVVIPALPDFFARYPDIRVVLSATDRMIDLIEDGVDCAVRVGSMGDTTLVARRIGEFEQVNCASRGYIEKYGLPRTPADLGGHVAVGFFSSRSGRDLDWEYLEQGELKTVAMRSAVSVNSAHAYIGCCLAGLGMIQGPVGSVDALLFESGELVEVLKDWKAPPLPVSVVFPHGRHLAPRVRIFVDWVAELIGKRTPAAAAPKDRRPRGTTR</sequence>
<dbReference type="PANTHER" id="PTHR30537:SF72">
    <property type="entry name" value="LYSR FAMILY TRANSCRIPTIONAL REGULATOR"/>
    <property type="match status" value="1"/>
</dbReference>
<dbReference type="InterPro" id="IPR005119">
    <property type="entry name" value="LysR_subst-bd"/>
</dbReference>